<dbReference type="EMBL" id="MU001788">
    <property type="protein sequence ID" value="KAF2798230.1"/>
    <property type="molecule type" value="Genomic_DNA"/>
</dbReference>
<reference evidence="3" key="1">
    <citation type="journal article" date="2020" name="Stud. Mycol.">
        <title>101 Dothideomycetes genomes: a test case for predicting lifestyles and emergence of pathogens.</title>
        <authorList>
            <person name="Haridas S."/>
            <person name="Albert R."/>
            <person name="Binder M."/>
            <person name="Bloem J."/>
            <person name="Labutti K."/>
            <person name="Salamov A."/>
            <person name="Andreopoulos B."/>
            <person name="Baker S."/>
            <person name="Barry K."/>
            <person name="Bills G."/>
            <person name="Bluhm B."/>
            <person name="Cannon C."/>
            <person name="Castanera R."/>
            <person name="Culley D."/>
            <person name="Daum C."/>
            <person name="Ezra D."/>
            <person name="Gonzalez J."/>
            <person name="Henrissat B."/>
            <person name="Kuo A."/>
            <person name="Liang C."/>
            <person name="Lipzen A."/>
            <person name="Lutzoni F."/>
            <person name="Magnuson J."/>
            <person name="Mondo S."/>
            <person name="Nolan M."/>
            <person name="Ohm R."/>
            <person name="Pangilinan J."/>
            <person name="Park H.-J."/>
            <person name="Ramirez L."/>
            <person name="Alfaro M."/>
            <person name="Sun H."/>
            <person name="Tritt A."/>
            <person name="Yoshinaga Y."/>
            <person name="Zwiers L.-H."/>
            <person name="Turgeon B."/>
            <person name="Goodwin S."/>
            <person name="Spatafora J."/>
            <person name="Crous P."/>
            <person name="Grigoriev I."/>
        </authorList>
    </citation>
    <scope>NUCLEOTIDE SEQUENCE</scope>
    <source>
        <strain evidence="3">CBS 109.77</strain>
    </source>
</reference>
<gene>
    <name evidence="3" type="ORF">K505DRAFT_233714</name>
</gene>
<dbReference type="OrthoDB" id="10067394at2759"/>
<accession>A0A6A6XP69</accession>
<dbReference type="PANTHER" id="PTHR47431">
    <property type="entry name" value="ZN(II)2CYS6 TRANSCRIPTION FACTOR (EUROFUNG)-RELATED"/>
    <property type="match status" value="1"/>
</dbReference>
<evidence type="ECO:0000313" key="3">
    <source>
        <dbReference type="EMBL" id="KAF2798230.1"/>
    </source>
</evidence>
<dbReference type="InterPro" id="IPR007219">
    <property type="entry name" value="XnlR_reg_dom"/>
</dbReference>
<evidence type="ECO:0000256" key="1">
    <source>
        <dbReference type="ARBA" id="ARBA00023242"/>
    </source>
</evidence>
<sequence>MNIAGSSLATSNNKVAFSVNVDRLIDLYYENFYGAFPITTPLHYVCRRKMSENHQLQDLLLVMQWVGSIYAPWTTSDPYYEKAHQALQKPTLPRNGFSVQALMIFAVAQHHSDLKLEARITLNLAIAIALELGMNSKEFAQRNGEGNPVLEESWRRTYYLLYLTDQHFSVVVNNPTFTLRDLPNLVDLPCDDEYYELGQIPPTRTWQDYESREFADDEVIYSSIVYLYDVASVVSYIMRSFLATGSFGDILLASVDAKIAAWKSLLPACKKDPLHQNGKVDEVMFLAHMISAILIMNTHRPFSTLTYSIEELTTESFVSAVPYVEPLKQGQGAHTARALKAADIQTKLLAIPCVIERHHPFTLCITASIATAQVSACNFLLEDHALSIARDRVRLSIGYLSAMGSHWPLAKKMAREVRRIARRTLAGPQSSLAADVDPNAEIEIPRDDLIWPVGDPASQIDIYSGLVLPMTWDMSLYESPTTSSIMS</sequence>
<dbReference type="Proteomes" id="UP000799757">
    <property type="component" value="Unassembled WGS sequence"/>
</dbReference>
<organism evidence="3 4">
    <name type="scientific">Melanomma pulvis-pyrius CBS 109.77</name>
    <dbReference type="NCBI Taxonomy" id="1314802"/>
    <lineage>
        <taxon>Eukaryota</taxon>
        <taxon>Fungi</taxon>
        <taxon>Dikarya</taxon>
        <taxon>Ascomycota</taxon>
        <taxon>Pezizomycotina</taxon>
        <taxon>Dothideomycetes</taxon>
        <taxon>Pleosporomycetidae</taxon>
        <taxon>Pleosporales</taxon>
        <taxon>Melanommataceae</taxon>
        <taxon>Melanomma</taxon>
    </lineage>
</organism>
<dbReference type="Pfam" id="PF04082">
    <property type="entry name" value="Fungal_trans"/>
    <property type="match status" value="1"/>
</dbReference>
<evidence type="ECO:0000259" key="2">
    <source>
        <dbReference type="Pfam" id="PF04082"/>
    </source>
</evidence>
<feature type="domain" description="Xylanolytic transcriptional activator regulatory" evidence="2">
    <location>
        <begin position="25"/>
        <end position="215"/>
    </location>
</feature>
<dbReference type="GO" id="GO:0003677">
    <property type="term" value="F:DNA binding"/>
    <property type="evidence" value="ECO:0007669"/>
    <property type="project" value="InterPro"/>
</dbReference>
<dbReference type="GO" id="GO:0008270">
    <property type="term" value="F:zinc ion binding"/>
    <property type="evidence" value="ECO:0007669"/>
    <property type="project" value="InterPro"/>
</dbReference>
<dbReference type="PANTHER" id="PTHR47431:SF4">
    <property type="entry name" value="ZN(II)2CYS6 TRANSCRIPTION FACTOR (EUROFUNG)"/>
    <property type="match status" value="1"/>
</dbReference>
<evidence type="ECO:0000313" key="4">
    <source>
        <dbReference type="Proteomes" id="UP000799757"/>
    </source>
</evidence>
<keyword evidence="1" id="KW-0539">Nucleus</keyword>
<dbReference type="CDD" id="cd12148">
    <property type="entry name" value="fungal_TF_MHR"/>
    <property type="match status" value="1"/>
</dbReference>
<keyword evidence="4" id="KW-1185">Reference proteome</keyword>
<dbReference type="AlphaFoldDB" id="A0A6A6XP69"/>
<name>A0A6A6XP69_9PLEO</name>
<proteinExistence type="predicted"/>
<dbReference type="GO" id="GO:0006351">
    <property type="term" value="P:DNA-templated transcription"/>
    <property type="evidence" value="ECO:0007669"/>
    <property type="project" value="InterPro"/>
</dbReference>
<protein>
    <recommendedName>
        <fullName evidence="2">Xylanolytic transcriptional activator regulatory domain-containing protein</fullName>
    </recommendedName>
</protein>